<feature type="transmembrane region" description="Helical" evidence="12">
    <location>
        <begin position="37"/>
        <end position="55"/>
    </location>
</feature>
<evidence type="ECO:0000256" key="12">
    <source>
        <dbReference type="RuleBase" id="RU363032"/>
    </source>
</evidence>
<dbReference type="InterPro" id="IPR035906">
    <property type="entry name" value="MetI-like_sf"/>
</dbReference>
<sequence>MSAETLSGSRLGVSEVTLPGIDVATATRIRRFKPWRLLQLALAVGFLVFIVNAFAKAQIEWPVVGQYLFAPSVFIGLGFTVLMTVVSMVIGLIVAVMVAVGFGSHNFVVRWIAKSYVWLFRGTPLLLQLLLWFNMALVFPAIGLPGIGYKPTVELMTPFIGAAIGLGLNAGAYMSEIIRAGLLSVDTGQYEAAKAIGMTRGKALRKVIFPQAMRVIIPPIGNEFIGMTKSTSLASVIGFSEMLFVVQSIYFNNFRVIELLIVAAVWYLVVTTLLSIGQHYLEQRFGRGFGTGRH</sequence>
<keyword evidence="7 12" id="KW-1133">Transmembrane helix</keyword>
<evidence type="ECO:0000256" key="8">
    <source>
        <dbReference type="ARBA" id="ARBA00023136"/>
    </source>
</evidence>
<feature type="transmembrane region" description="Helical" evidence="12">
    <location>
        <begin position="75"/>
        <end position="104"/>
    </location>
</feature>
<evidence type="ECO:0000256" key="11">
    <source>
        <dbReference type="ARBA" id="ARBA00073645"/>
    </source>
</evidence>
<protein>
    <recommendedName>
        <fullName evidence="11">Glutamate/aspartate import permease protein GltK</fullName>
    </recommendedName>
</protein>
<keyword evidence="8 12" id="KW-0472">Membrane</keyword>
<evidence type="ECO:0000313" key="14">
    <source>
        <dbReference type="EMBL" id="KAB2790773.1"/>
    </source>
</evidence>
<evidence type="ECO:0000313" key="15">
    <source>
        <dbReference type="Proteomes" id="UP000441102"/>
    </source>
</evidence>
<dbReference type="NCBIfam" id="TIGR01726">
    <property type="entry name" value="HEQRo_perm_3TM"/>
    <property type="match status" value="1"/>
</dbReference>
<feature type="transmembrane region" description="Helical" evidence="12">
    <location>
        <begin position="256"/>
        <end position="277"/>
    </location>
</feature>
<keyword evidence="3 12" id="KW-0813">Transport</keyword>
<evidence type="ECO:0000256" key="3">
    <source>
        <dbReference type="ARBA" id="ARBA00022448"/>
    </source>
</evidence>
<feature type="transmembrane region" description="Helical" evidence="12">
    <location>
        <begin position="155"/>
        <end position="174"/>
    </location>
</feature>
<dbReference type="PROSITE" id="PS50928">
    <property type="entry name" value="ABC_TM1"/>
    <property type="match status" value="1"/>
</dbReference>
<dbReference type="GO" id="GO:0022857">
    <property type="term" value="F:transmembrane transporter activity"/>
    <property type="evidence" value="ECO:0007669"/>
    <property type="project" value="InterPro"/>
</dbReference>
<dbReference type="PANTHER" id="PTHR30614:SF0">
    <property type="entry name" value="L-CYSTINE TRANSPORT SYSTEM PERMEASE PROTEIN TCYL"/>
    <property type="match status" value="1"/>
</dbReference>
<dbReference type="GO" id="GO:0043190">
    <property type="term" value="C:ATP-binding cassette (ABC) transporter complex"/>
    <property type="evidence" value="ECO:0007669"/>
    <property type="project" value="InterPro"/>
</dbReference>
<comment type="caution">
    <text evidence="14">The sequence shown here is derived from an EMBL/GenBank/DDBJ whole genome shotgun (WGS) entry which is preliminary data.</text>
</comment>
<dbReference type="PANTHER" id="PTHR30614">
    <property type="entry name" value="MEMBRANE COMPONENT OF AMINO ACID ABC TRANSPORTER"/>
    <property type="match status" value="1"/>
</dbReference>
<dbReference type="FunFam" id="1.10.3720.10:FF:000006">
    <property type="entry name" value="Glutamate/aspartate ABC transporter, permease protein GltK"/>
    <property type="match status" value="1"/>
</dbReference>
<dbReference type="Pfam" id="PF00528">
    <property type="entry name" value="BPD_transp_1"/>
    <property type="match status" value="1"/>
</dbReference>
<dbReference type="RefSeq" id="WP_006470606.1">
    <property type="nucleotide sequence ID" value="NZ_WBWX01000017.1"/>
</dbReference>
<comment type="function">
    <text evidence="9">Part of the ABC transporter complex GltIJKL involved in glutamate and aspartate uptake. Probably responsible for the translocation of the substrate across the membrane.</text>
</comment>
<keyword evidence="5 12" id="KW-0812">Transmembrane</keyword>
<proteinExistence type="inferred from homology"/>
<comment type="similarity">
    <text evidence="2">Belongs to the binding-protein-dependent transport system permease family. HisMQ subfamily.</text>
</comment>
<evidence type="ECO:0000259" key="13">
    <source>
        <dbReference type="PROSITE" id="PS50928"/>
    </source>
</evidence>
<comment type="subunit">
    <text evidence="10">The complex is composed of two ATP-binding proteins (GltL), two transmembrane proteins (GltJ and GltK) and a solute-binding protein (GltI).</text>
</comment>
<evidence type="ECO:0000256" key="1">
    <source>
        <dbReference type="ARBA" id="ARBA00004429"/>
    </source>
</evidence>
<dbReference type="InterPro" id="IPR010065">
    <property type="entry name" value="AA_ABC_transptr_permease_3TM"/>
</dbReference>
<feature type="transmembrane region" description="Helical" evidence="12">
    <location>
        <begin position="125"/>
        <end position="149"/>
    </location>
</feature>
<reference evidence="14 15" key="1">
    <citation type="submission" date="2019-09" db="EMBL/GenBank/DDBJ databases">
        <title>Taxonomic organization of the family Brucellaceae based on a phylogenomic approach.</title>
        <authorList>
            <person name="Leclercq S."/>
            <person name="Cloeckaert A."/>
            <person name="Zygmunt M.S."/>
        </authorList>
    </citation>
    <scope>NUCLEOTIDE SEQUENCE [LARGE SCALE GENOMIC DNA]</scope>
    <source>
        <strain evidence="14 15">CCUG 34461</strain>
    </source>
</reference>
<comment type="subcellular location">
    <subcellularLocation>
        <location evidence="1">Cell inner membrane</location>
        <topology evidence="1">Multi-pass membrane protein</topology>
    </subcellularLocation>
    <subcellularLocation>
        <location evidence="12">Cell membrane</location>
        <topology evidence="12">Multi-pass membrane protein</topology>
    </subcellularLocation>
</comment>
<dbReference type="Gene3D" id="1.10.3720.10">
    <property type="entry name" value="MetI-like"/>
    <property type="match status" value="1"/>
</dbReference>
<evidence type="ECO:0000256" key="9">
    <source>
        <dbReference type="ARBA" id="ARBA00060298"/>
    </source>
</evidence>
<accession>A0A6I0DH98</accession>
<dbReference type="AlphaFoldDB" id="A0A6I0DH98"/>
<dbReference type="SUPFAM" id="SSF161098">
    <property type="entry name" value="MetI-like"/>
    <property type="match status" value="1"/>
</dbReference>
<keyword evidence="6" id="KW-0029">Amino-acid transport</keyword>
<gene>
    <name evidence="14" type="ORF">F9L06_24415</name>
</gene>
<dbReference type="InterPro" id="IPR000515">
    <property type="entry name" value="MetI-like"/>
</dbReference>
<dbReference type="Proteomes" id="UP000441102">
    <property type="component" value="Unassembled WGS sequence"/>
</dbReference>
<keyword evidence="4" id="KW-1003">Cell membrane</keyword>
<organism evidence="14 15">
    <name type="scientific">Brucella anthropi</name>
    <name type="common">Ochrobactrum anthropi</name>
    <dbReference type="NCBI Taxonomy" id="529"/>
    <lineage>
        <taxon>Bacteria</taxon>
        <taxon>Pseudomonadati</taxon>
        <taxon>Pseudomonadota</taxon>
        <taxon>Alphaproteobacteria</taxon>
        <taxon>Hyphomicrobiales</taxon>
        <taxon>Brucellaceae</taxon>
        <taxon>Brucella/Ochrobactrum group</taxon>
        <taxon>Brucella</taxon>
    </lineage>
</organism>
<evidence type="ECO:0000256" key="2">
    <source>
        <dbReference type="ARBA" id="ARBA00010072"/>
    </source>
</evidence>
<evidence type="ECO:0000256" key="6">
    <source>
        <dbReference type="ARBA" id="ARBA00022970"/>
    </source>
</evidence>
<evidence type="ECO:0000256" key="10">
    <source>
        <dbReference type="ARBA" id="ARBA00062718"/>
    </source>
</evidence>
<name>A0A6I0DH98_BRUAN</name>
<dbReference type="GO" id="GO:0006865">
    <property type="term" value="P:amino acid transport"/>
    <property type="evidence" value="ECO:0007669"/>
    <property type="project" value="UniProtKB-KW"/>
</dbReference>
<dbReference type="EMBL" id="WBWX01000017">
    <property type="protein sequence ID" value="KAB2790773.1"/>
    <property type="molecule type" value="Genomic_DNA"/>
</dbReference>
<evidence type="ECO:0000256" key="5">
    <source>
        <dbReference type="ARBA" id="ARBA00022692"/>
    </source>
</evidence>
<evidence type="ECO:0000256" key="4">
    <source>
        <dbReference type="ARBA" id="ARBA00022475"/>
    </source>
</evidence>
<dbReference type="InterPro" id="IPR043429">
    <property type="entry name" value="ArtM/GltK/GlnP/TcyL/YhdX-like"/>
</dbReference>
<dbReference type="CDD" id="cd06261">
    <property type="entry name" value="TM_PBP2"/>
    <property type="match status" value="1"/>
</dbReference>
<evidence type="ECO:0000256" key="7">
    <source>
        <dbReference type="ARBA" id="ARBA00022989"/>
    </source>
</evidence>
<feature type="domain" description="ABC transmembrane type-1" evidence="13">
    <location>
        <begin position="77"/>
        <end position="278"/>
    </location>
</feature>